<reference evidence="2 3" key="1">
    <citation type="submission" date="2024-10" db="EMBL/GenBank/DDBJ databases">
        <title>Updated reference genomes for cyclostephanoid diatoms.</title>
        <authorList>
            <person name="Roberts W.R."/>
            <person name="Alverson A.J."/>
        </authorList>
    </citation>
    <scope>NUCLEOTIDE SEQUENCE [LARGE SCALE GENOMIC DNA]</scope>
    <source>
        <strain evidence="2 3">AJA228-03</strain>
    </source>
</reference>
<feature type="compositionally biased region" description="Polar residues" evidence="1">
    <location>
        <begin position="263"/>
        <end position="274"/>
    </location>
</feature>
<dbReference type="Proteomes" id="UP001530377">
    <property type="component" value="Unassembled WGS sequence"/>
</dbReference>
<organism evidence="2 3">
    <name type="scientific">Cyclostephanos tholiformis</name>
    <dbReference type="NCBI Taxonomy" id="382380"/>
    <lineage>
        <taxon>Eukaryota</taxon>
        <taxon>Sar</taxon>
        <taxon>Stramenopiles</taxon>
        <taxon>Ochrophyta</taxon>
        <taxon>Bacillariophyta</taxon>
        <taxon>Coscinodiscophyceae</taxon>
        <taxon>Thalassiosirophycidae</taxon>
        <taxon>Stephanodiscales</taxon>
        <taxon>Stephanodiscaceae</taxon>
        <taxon>Cyclostephanos</taxon>
    </lineage>
</organism>
<keyword evidence="3" id="KW-1185">Reference proteome</keyword>
<evidence type="ECO:0000313" key="2">
    <source>
        <dbReference type="EMBL" id="KAL3821763.1"/>
    </source>
</evidence>
<feature type="region of interest" description="Disordered" evidence="1">
    <location>
        <begin position="38"/>
        <end position="65"/>
    </location>
</feature>
<feature type="compositionally biased region" description="Basic and acidic residues" evidence="1">
    <location>
        <begin position="44"/>
        <end position="62"/>
    </location>
</feature>
<name>A0ABD3SBI1_9STRA</name>
<feature type="compositionally biased region" description="Acidic residues" evidence="1">
    <location>
        <begin position="340"/>
        <end position="353"/>
    </location>
</feature>
<feature type="compositionally biased region" description="Polar residues" evidence="1">
    <location>
        <begin position="356"/>
        <end position="366"/>
    </location>
</feature>
<accession>A0ABD3SBI1</accession>
<feature type="region of interest" description="Disordered" evidence="1">
    <location>
        <begin position="252"/>
        <end position="394"/>
    </location>
</feature>
<feature type="compositionally biased region" description="Acidic residues" evidence="1">
    <location>
        <begin position="278"/>
        <end position="287"/>
    </location>
</feature>
<evidence type="ECO:0000256" key="1">
    <source>
        <dbReference type="SAM" id="MobiDB-lite"/>
    </source>
</evidence>
<feature type="compositionally biased region" description="Acidic residues" evidence="1">
    <location>
        <begin position="385"/>
        <end position="394"/>
    </location>
</feature>
<dbReference type="EMBL" id="JALLPB020000085">
    <property type="protein sequence ID" value="KAL3821763.1"/>
    <property type="molecule type" value="Genomic_DNA"/>
</dbReference>
<comment type="caution">
    <text evidence="2">The sequence shown here is derived from an EMBL/GenBank/DDBJ whole genome shotgun (WGS) entry which is preliminary data.</text>
</comment>
<feature type="compositionally biased region" description="Basic and acidic residues" evidence="1">
    <location>
        <begin position="138"/>
        <end position="148"/>
    </location>
</feature>
<protein>
    <submittedName>
        <fullName evidence="2">Uncharacterized protein</fullName>
    </submittedName>
</protein>
<evidence type="ECO:0000313" key="3">
    <source>
        <dbReference type="Proteomes" id="UP001530377"/>
    </source>
</evidence>
<sequence length="394" mass="44371">METCGGLGMAKYIDSREATRLKRLKSIKSTICNNMSHNDWQKQQIEKRRKEQLRQRKEESKRKPLGAGIQVDTKISKSDAVSKCGLKLKAAFINKTQDRKMKNIVPPKQVKANEVVAEQTEEGDEERQPNFRSSRRKYSCDPIRHENRSNTVVPGISLSPNLSKLKNPDKTHKKQQKKDSFKPRSNVEEGKENSDSNSMRKDRAAASVDVAVLPTKNTISSIPMSNNKYFKDIESLKREHADAMQMLEELEVSEGRNRRHSGIPNSEQNSSKGSDFSCEIDELDEDIIGQSDDNESRGSGDSNHAKRRDQVADNEDNPLKNSFLDMSHLSTSIVPSSSLDGEEEEDSYDDEGDGNLTPTNNVNDSFIESDISMNDEAVYDHDTLIGEDDESSEL</sequence>
<feature type="region of interest" description="Disordered" evidence="1">
    <location>
        <begin position="112"/>
        <end position="205"/>
    </location>
</feature>
<gene>
    <name evidence="2" type="ORF">ACHAXA_000262</name>
</gene>
<dbReference type="AlphaFoldDB" id="A0ABD3SBI1"/>
<feature type="compositionally biased region" description="Basic and acidic residues" evidence="1">
    <location>
        <begin position="177"/>
        <end position="204"/>
    </location>
</feature>
<proteinExistence type="predicted"/>